<gene>
    <name evidence="2" type="ORF">C8J48_0971</name>
</gene>
<proteinExistence type="predicted"/>
<feature type="region of interest" description="Disordered" evidence="1">
    <location>
        <begin position="52"/>
        <end position="84"/>
    </location>
</feature>
<dbReference type="Proteomes" id="UP000241639">
    <property type="component" value="Unassembled WGS sequence"/>
</dbReference>
<reference evidence="2 3" key="1">
    <citation type="submission" date="2018-04" db="EMBL/GenBank/DDBJ databases">
        <title>Genomic Encyclopedia of Archaeal and Bacterial Type Strains, Phase II (KMG-II): from individual species to whole genera.</title>
        <authorList>
            <person name="Goeker M."/>
        </authorList>
    </citation>
    <scope>NUCLEOTIDE SEQUENCE [LARGE SCALE GENOMIC DNA]</scope>
    <source>
        <strain evidence="2 3">DSM 45169</strain>
    </source>
</reference>
<comment type="caution">
    <text evidence="2">The sequence shown here is derived from an EMBL/GenBank/DDBJ whole genome shotgun (WGS) entry which is preliminary data.</text>
</comment>
<dbReference type="RefSeq" id="WP_107725201.1">
    <property type="nucleotide sequence ID" value="NZ_PZZP01000001.1"/>
</dbReference>
<dbReference type="AlphaFoldDB" id="A0A2T4Z931"/>
<keyword evidence="3" id="KW-1185">Reference proteome</keyword>
<dbReference type="OrthoDB" id="2939684at2"/>
<organism evidence="2 3">
    <name type="scientific">Desmospora activa DSM 45169</name>
    <dbReference type="NCBI Taxonomy" id="1121389"/>
    <lineage>
        <taxon>Bacteria</taxon>
        <taxon>Bacillati</taxon>
        <taxon>Bacillota</taxon>
        <taxon>Bacilli</taxon>
        <taxon>Bacillales</taxon>
        <taxon>Thermoactinomycetaceae</taxon>
        <taxon>Desmospora</taxon>
    </lineage>
</organism>
<sequence length="84" mass="9738">MKVKLYADIDEEGNIICSIAGCAIVPGRTFDHFFECDSWEIPQEIENYQVVNGQLQRREEPEEEPEEEQPPIEEEEEPSDPIND</sequence>
<evidence type="ECO:0000313" key="3">
    <source>
        <dbReference type="Proteomes" id="UP000241639"/>
    </source>
</evidence>
<evidence type="ECO:0000256" key="1">
    <source>
        <dbReference type="SAM" id="MobiDB-lite"/>
    </source>
</evidence>
<feature type="compositionally biased region" description="Acidic residues" evidence="1">
    <location>
        <begin position="61"/>
        <end position="84"/>
    </location>
</feature>
<name>A0A2T4Z931_9BACL</name>
<evidence type="ECO:0000313" key="2">
    <source>
        <dbReference type="EMBL" id="PTM58389.1"/>
    </source>
</evidence>
<accession>A0A2T4Z931</accession>
<protein>
    <submittedName>
        <fullName evidence="2">Uncharacterized protein</fullName>
    </submittedName>
</protein>
<dbReference type="EMBL" id="PZZP01000001">
    <property type="protein sequence ID" value="PTM58389.1"/>
    <property type="molecule type" value="Genomic_DNA"/>
</dbReference>